<dbReference type="EMBL" id="CP080764">
    <property type="protein sequence ID" value="QYY43233.1"/>
    <property type="molecule type" value="Genomic_DNA"/>
</dbReference>
<evidence type="ECO:0000256" key="1">
    <source>
        <dbReference type="ARBA" id="ARBA00000085"/>
    </source>
</evidence>
<evidence type="ECO:0000256" key="8">
    <source>
        <dbReference type="ARBA" id="ARBA00023012"/>
    </source>
</evidence>
<dbReference type="PANTHER" id="PTHR43065">
    <property type="entry name" value="SENSOR HISTIDINE KINASE"/>
    <property type="match status" value="1"/>
</dbReference>
<dbReference type="GeneID" id="97140282"/>
<dbReference type="SUPFAM" id="SSF55874">
    <property type="entry name" value="ATPase domain of HSP90 chaperone/DNA topoisomerase II/histidine kinase"/>
    <property type="match status" value="1"/>
</dbReference>
<dbReference type="InterPro" id="IPR036890">
    <property type="entry name" value="HATPase_C_sf"/>
</dbReference>
<dbReference type="PRINTS" id="PR00344">
    <property type="entry name" value="BCTRLSENSOR"/>
</dbReference>
<evidence type="ECO:0000256" key="6">
    <source>
        <dbReference type="ARBA" id="ARBA00022777"/>
    </source>
</evidence>
<accession>A0A1G8E3C1</accession>
<dbReference type="Gene3D" id="1.10.287.130">
    <property type="match status" value="1"/>
</dbReference>
<dbReference type="GO" id="GO:0005524">
    <property type="term" value="F:ATP binding"/>
    <property type="evidence" value="ECO:0007669"/>
    <property type="project" value="UniProtKB-KW"/>
</dbReference>
<keyword evidence="6 11" id="KW-0418">Kinase</keyword>
<dbReference type="InterPro" id="IPR036097">
    <property type="entry name" value="HisK_dim/P_sf"/>
</dbReference>
<sequence length="235" mass="26573">MDKAVCPNEEERANYSLIGDIAVKMAHEVRNPLMTVRGYLQYLSRSVGEENAVIFLDLLIPELDQINKTIEDFLLLSQPVVPKKRQVCINTLIKQFSYLVSKDTANQDINFQIHLARELDAYPLFIDPDQMLQVFFSLFSNSIEAKDKPTMSICIKTKLHKNKACVYFADNGRGMDKETRRQIFNPFFSTKKVGMGLGLPIVKKIVTANGGRIKVKSCGKTGTIVTLFFAMPMNV</sequence>
<evidence type="ECO:0000313" key="11">
    <source>
        <dbReference type="EMBL" id="SDH64443.1"/>
    </source>
</evidence>
<evidence type="ECO:0000313" key="10">
    <source>
        <dbReference type="EMBL" id="QYY43233.1"/>
    </source>
</evidence>
<dbReference type="SUPFAM" id="SSF47384">
    <property type="entry name" value="Homodimeric domain of signal transducing histidine kinase"/>
    <property type="match status" value="1"/>
</dbReference>
<dbReference type="InterPro" id="IPR005467">
    <property type="entry name" value="His_kinase_dom"/>
</dbReference>
<dbReference type="RefSeq" id="WP_057899916.1">
    <property type="nucleotide sequence ID" value="NZ_CP080764.1"/>
</dbReference>
<dbReference type="Proteomes" id="UP000826616">
    <property type="component" value="Chromosome"/>
</dbReference>
<protein>
    <recommendedName>
        <fullName evidence="2">histidine kinase</fullName>
        <ecNumber evidence="2">2.7.13.3</ecNumber>
    </recommendedName>
</protein>
<dbReference type="SMART" id="SM00388">
    <property type="entry name" value="HisKA"/>
    <property type="match status" value="1"/>
</dbReference>
<evidence type="ECO:0000256" key="5">
    <source>
        <dbReference type="ARBA" id="ARBA00022741"/>
    </source>
</evidence>
<dbReference type="InterPro" id="IPR003594">
    <property type="entry name" value="HATPase_dom"/>
</dbReference>
<dbReference type="EMBL" id="FNDE01000039">
    <property type="protein sequence ID" value="SDH64443.1"/>
    <property type="molecule type" value="Genomic_DNA"/>
</dbReference>
<evidence type="ECO:0000256" key="3">
    <source>
        <dbReference type="ARBA" id="ARBA00022553"/>
    </source>
</evidence>
<dbReference type="Pfam" id="PF02518">
    <property type="entry name" value="HATPase_c"/>
    <property type="match status" value="1"/>
</dbReference>
<name>A0A1G8E3C1_ANETH</name>
<proteinExistence type="predicted"/>
<evidence type="ECO:0000256" key="2">
    <source>
        <dbReference type="ARBA" id="ARBA00012438"/>
    </source>
</evidence>
<evidence type="ECO:0000313" key="12">
    <source>
        <dbReference type="Proteomes" id="UP000198956"/>
    </source>
</evidence>
<keyword evidence="3" id="KW-0597">Phosphoprotein</keyword>
<dbReference type="CDD" id="cd00082">
    <property type="entry name" value="HisKA"/>
    <property type="match status" value="1"/>
</dbReference>
<dbReference type="Proteomes" id="UP000198956">
    <property type="component" value="Unassembled WGS sequence"/>
</dbReference>
<feature type="domain" description="Histidine kinase" evidence="9">
    <location>
        <begin position="24"/>
        <end position="233"/>
    </location>
</feature>
<evidence type="ECO:0000313" key="13">
    <source>
        <dbReference type="Proteomes" id="UP000826616"/>
    </source>
</evidence>
<dbReference type="AlphaFoldDB" id="A0A1G8E3C1"/>
<keyword evidence="7" id="KW-0067">ATP-binding</keyword>
<dbReference type="SMART" id="SM00387">
    <property type="entry name" value="HATPase_c"/>
    <property type="match status" value="1"/>
</dbReference>
<evidence type="ECO:0000259" key="9">
    <source>
        <dbReference type="PROSITE" id="PS50109"/>
    </source>
</evidence>
<keyword evidence="4" id="KW-0808">Transferase</keyword>
<dbReference type="PANTHER" id="PTHR43065:SF34">
    <property type="entry name" value="SPORULATION KINASE A"/>
    <property type="match status" value="1"/>
</dbReference>
<dbReference type="InterPro" id="IPR003661">
    <property type="entry name" value="HisK_dim/P_dom"/>
</dbReference>
<dbReference type="Pfam" id="PF00512">
    <property type="entry name" value="HisKA"/>
    <property type="match status" value="1"/>
</dbReference>
<dbReference type="InterPro" id="IPR004358">
    <property type="entry name" value="Sig_transdc_His_kin-like_C"/>
</dbReference>
<keyword evidence="8" id="KW-0902">Two-component regulatory system</keyword>
<keyword evidence="5" id="KW-0547">Nucleotide-binding</keyword>
<dbReference type="Gene3D" id="3.30.565.10">
    <property type="entry name" value="Histidine kinase-like ATPase, C-terminal domain"/>
    <property type="match status" value="1"/>
</dbReference>
<keyword evidence="13" id="KW-1185">Reference proteome</keyword>
<comment type="catalytic activity">
    <reaction evidence="1">
        <text>ATP + protein L-histidine = ADP + protein N-phospho-L-histidine.</text>
        <dbReference type="EC" id="2.7.13.3"/>
    </reaction>
</comment>
<dbReference type="PROSITE" id="PS50109">
    <property type="entry name" value="HIS_KIN"/>
    <property type="match status" value="1"/>
</dbReference>
<evidence type="ECO:0000256" key="7">
    <source>
        <dbReference type="ARBA" id="ARBA00022840"/>
    </source>
</evidence>
<gene>
    <name evidence="10" type="ORF">K3F53_02760</name>
    <name evidence="11" type="ORF">SAMN04489735_10398</name>
</gene>
<evidence type="ECO:0000256" key="4">
    <source>
        <dbReference type="ARBA" id="ARBA00022679"/>
    </source>
</evidence>
<organism evidence="11 12">
    <name type="scientific">Aneurinibacillus thermoaerophilus</name>
    <dbReference type="NCBI Taxonomy" id="143495"/>
    <lineage>
        <taxon>Bacteria</taxon>
        <taxon>Bacillati</taxon>
        <taxon>Bacillota</taxon>
        <taxon>Bacilli</taxon>
        <taxon>Bacillales</taxon>
        <taxon>Paenibacillaceae</taxon>
        <taxon>Aneurinibacillus group</taxon>
        <taxon>Aneurinibacillus</taxon>
    </lineage>
</organism>
<reference evidence="10 13" key="2">
    <citation type="submission" date="2021-08" db="EMBL/GenBank/DDBJ databases">
        <title>Complete genome sequence of the strain Aneurinibacillus thermoaerophilus CCM 8960.</title>
        <authorList>
            <person name="Musilova J."/>
            <person name="Kourilova X."/>
            <person name="Pernicova I."/>
            <person name="Bezdicek M."/>
            <person name="Lengerova M."/>
            <person name="Obruca S."/>
            <person name="Sedlar K."/>
        </authorList>
    </citation>
    <scope>NUCLEOTIDE SEQUENCE [LARGE SCALE GENOMIC DNA]</scope>
    <source>
        <strain evidence="10 13">CCM 8960</strain>
    </source>
</reference>
<reference evidence="11 12" key="1">
    <citation type="submission" date="2016-10" db="EMBL/GenBank/DDBJ databases">
        <authorList>
            <person name="de Groot N.N."/>
        </authorList>
    </citation>
    <scope>NUCLEOTIDE SEQUENCE [LARGE SCALE GENOMIC DNA]</scope>
    <source>
        <strain evidence="11 12">L 420-91</strain>
    </source>
</reference>
<dbReference type="GO" id="GO:0000155">
    <property type="term" value="F:phosphorelay sensor kinase activity"/>
    <property type="evidence" value="ECO:0007669"/>
    <property type="project" value="InterPro"/>
</dbReference>
<dbReference type="EC" id="2.7.13.3" evidence="2"/>